<keyword evidence="9 13" id="KW-1133">Transmembrane helix</keyword>
<dbReference type="EMBL" id="JADIMA010000031">
    <property type="protein sequence ID" value="MBO8472579.1"/>
    <property type="molecule type" value="Genomic_DNA"/>
</dbReference>
<evidence type="ECO:0000256" key="3">
    <source>
        <dbReference type="ARBA" id="ARBA00022448"/>
    </source>
</evidence>
<feature type="binding site" evidence="12">
    <location>
        <position position="219"/>
    </location>
    <ligand>
        <name>K(+)</name>
        <dbReference type="ChEBI" id="CHEBI:29103"/>
    </ligand>
</feature>
<keyword evidence="11 13" id="KW-0472">Membrane</keyword>
<evidence type="ECO:0000313" key="15">
    <source>
        <dbReference type="Proteomes" id="UP000823604"/>
    </source>
</evidence>
<keyword evidence="7 13" id="KW-0812">Transmembrane</keyword>
<evidence type="ECO:0000256" key="8">
    <source>
        <dbReference type="ARBA" id="ARBA00022958"/>
    </source>
</evidence>
<keyword evidence="6" id="KW-0633">Potassium transport</keyword>
<evidence type="ECO:0000256" key="10">
    <source>
        <dbReference type="ARBA" id="ARBA00023065"/>
    </source>
</evidence>
<evidence type="ECO:0000256" key="2">
    <source>
        <dbReference type="ARBA" id="ARBA00009137"/>
    </source>
</evidence>
<dbReference type="GO" id="GO:0015379">
    <property type="term" value="F:potassium:chloride symporter activity"/>
    <property type="evidence" value="ECO:0007669"/>
    <property type="project" value="InterPro"/>
</dbReference>
<protein>
    <submittedName>
        <fullName evidence="14">TrkH family potassium uptake protein</fullName>
    </submittedName>
</protein>
<keyword evidence="3" id="KW-0813">Transport</keyword>
<evidence type="ECO:0000256" key="13">
    <source>
        <dbReference type="SAM" id="Phobius"/>
    </source>
</evidence>
<feature type="transmembrane region" description="Helical" evidence="13">
    <location>
        <begin position="180"/>
        <end position="201"/>
    </location>
</feature>
<dbReference type="PANTHER" id="PTHR32024">
    <property type="entry name" value="TRK SYSTEM POTASSIUM UPTAKE PROTEIN TRKG-RELATED"/>
    <property type="match status" value="1"/>
</dbReference>
<feature type="binding site" evidence="12">
    <location>
        <position position="316"/>
    </location>
    <ligand>
        <name>K(+)</name>
        <dbReference type="ChEBI" id="CHEBI:29103"/>
    </ligand>
</feature>
<evidence type="ECO:0000256" key="11">
    <source>
        <dbReference type="ARBA" id="ARBA00023136"/>
    </source>
</evidence>
<dbReference type="GO" id="GO:0005886">
    <property type="term" value="C:plasma membrane"/>
    <property type="evidence" value="ECO:0007669"/>
    <property type="project" value="UniProtKB-SubCell"/>
</dbReference>
<feature type="transmembrane region" description="Helical" evidence="13">
    <location>
        <begin position="12"/>
        <end position="30"/>
    </location>
</feature>
<keyword evidence="12" id="KW-0479">Metal-binding</keyword>
<dbReference type="InterPro" id="IPR003445">
    <property type="entry name" value="Cat_transpt"/>
</dbReference>
<evidence type="ECO:0000256" key="1">
    <source>
        <dbReference type="ARBA" id="ARBA00004429"/>
    </source>
</evidence>
<evidence type="ECO:0000256" key="12">
    <source>
        <dbReference type="PIRSR" id="PIRSR006247-1"/>
    </source>
</evidence>
<dbReference type="PIRSF" id="PIRSF006247">
    <property type="entry name" value="TrkH"/>
    <property type="match status" value="1"/>
</dbReference>
<gene>
    <name evidence="14" type="ORF">IAB81_02990</name>
</gene>
<reference evidence="14" key="2">
    <citation type="journal article" date="2021" name="PeerJ">
        <title>Extensive microbial diversity within the chicken gut microbiome revealed by metagenomics and culture.</title>
        <authorList>
            <person name="Gilroy R."/>
            <person name="Ravi A."/>
            <person name="Getino M."/>
            <person name="Pursley I."/>
            <person name="Horton D.L."/>
            <person name="Alikhan N.F."/>
            <person name="Baker D."/>
            <person name="Gharbi K."/>
            <person name="Hall N."/>
            <person name="Watson M."/>
            <person name="Adriaenssens E.M."/>
            <person name="Foster-Nyarko E."/>
            <person name="Jarju S."/>
            <person name="Secka A."/>
            <person name="Antonio M."/>
            <person name="Oren A."/>
            <person name="Chaudhuri R.R."/>
            <person name="La Ragione R."/>
            <person name="Hildebrand F."/>
            <person name="Pallen M.J."/>
        </authorList>
    </citation>
    <scope>NUCLEOTIDE SEQUENCE</scope>
    <source>
        <strain evidence="14">B1-8020</strain>
    </source>
</reference>
<keyword evidence="5" id="KW-0997">Cell inner membrane</keyword>
<organism evidence="14 15">
    <name type="scientific">Candidatus Merdivivens pullicola</name>
    <dbReference type="NCBI Taxonomy" id="2840872"/>
    <lineage>
        <taxon>Bacteria</taxon>
        <taxon>Pseudomonadati</taxon>
        <taxon>Bacteroidota</taxon>
        <taxon>Bacteroidia</taxon>
        <taxon>Bacteroidales</taxon>
        <taxon>Muribaculaceae</taxon>
        <taxon>Muribaculaceae incertae sedis</taxon>
        <taxon>Candidatus Merdivivens</taxon>
    </lineage>
</organism>
<dbReference type="AlphaFoldDB" id="A0A9D9NGC1"/>
<keyword evidence="4" id="KW-1003">Cell membrane</keyword>
<dbReference type="PANTHER" id="PTHR32024:SF2">
    <property type="entry name" value="TRK SYSTEM POTASSIUM UPTAKE PROTEIN TRKG-RELATED"/>
    <property type="match status" value="1"/>
</dbReference>
<comment type="subcellular location">
    <subcellularLocation>
        <location evidence="1">Cell inner membrane</location>
        <topology evidence="1">Multi-pass membrane protein</topology>
    </subcellularLocation>
</comment>
<feature type="binding site" evidence="12">
    <location>
        <position position="432"/>
    </location>
    <ligand>
        <name>K(+)</name>
        <dbReference type="ChEBI" id="CHEBI:29103"/>
    </ligand>
</feature>
<feature type="transmembrane region" description="Helical" evidence="13">
    <location>
        <begin position="36"/>
        <end position="58"/>
    </location>
</feature>
<evidence type="ECO:0000256" key="5">
    <source>
        <dbReference type="ARBA" id="ARBA00022519"/>
    </source>
</evidence>
<feature type="transmembrane region" description="Helical" evidence="13">
    <location>
        <begin position="455"/>
        <end position="479"/>
    </location>
</feature>
<feature type="transmembrane region" description="Helical" evidence="13">
    <location>
        <begin position="242"/>
        <end position="259"/>
    </location>
</feature>
<name>A0A9D9NGC1_9BACT</name>
<feature type="transmembrane region" description="Helical" evidence="13">
    <location>
        <begin position="325"/>
        <end position="346"/>
    </location>
</feature>
<keyword evidence="10" id="KW-0406">Ion transport</keyword>
<dbReference type="Pfam" id="PF02386">
    <property type="entry name" value="TrkH"/>
    <property type="match status" value="1"/>
</dbReference>
<proteinExistence type="inferred from homology"/>
<feature type="transmembrane region" description="Helical" evidence="13">
    <location>
        <begin position="135"/>
        <end position="159"/>
    </location>
</feature>
<evidence type="ECO:0000256" key="6">
    <source>
        <dbReference type="ARBA" id="ARBA00022538"/>
    </source>
</evidence>
<feature type="binding site" evidence="12">
    <location>
        <position position="110"/>
    </location>
    <ligand>
        <name>K(+)</name>
        <dbReference type="ChEBI" id="CHEBI:29103"/>
    </ligand>
</feature>
<evidence type="ECO:0000256" key="4">
    <source>
        <dbReference type="ARBA" id="ARBA00022475"/>
    </source>
</evidence>
<comment type="caution">
    <text evidence="14">The sequence shown here is derived from an EMBL/GenBank/DDBJ whole genome shotgun (WGS) entry which is preliminary data.</text>
</comment>
<feature type="transmembrane region" description="Helical" evidence="13">
    <location>
        <begin position="390"/>
        <end position="414"/>
    </location>
</feature>
<feature type="transmembrane region" description="Helical" evidence="13">
    <location>
        <begin position="271"/>
        <end position="291"/>
    </location>
</feature>
<evidence type="ECO:0000256" key="9">
    <source>
        <dbReference type="ARBA" id="ARBA00022989"/>
    </source>
</evidence>
<feature type="transmembrane region" description="Helical" evidence="13">
    <location>
        <begin position="70"/>
        <end position="91"/>
    </location>
</feature>
<comment type="similarity">
    <text evidence="2">Belongs to the TrkH potassium transport family.</text>
</comment>
<dbReference type="Proteomes" id="UP000823604">
    <property type="component" value="Unassembled WGS sequence"/>
</dbReference>
<reference evidence="14" key="1">
    <citation type="submission" date="2020-10" db="EMBL/GenBank/DDBJ databases">
        <authorList>
            <person name="Gilroy R."/>
        </authorList>
    </citation>
    <scope>NUCLEOTIDE SEQUENCE</scope>
    <source>
        <strain evidence="14">B1-8020</strain>
    </source>
</reference>
<evidence type="ECO:0000256" key="7">
    <source>
        <dbReference type="ARBA" id="ARBA00022692"/>
    </source>
</evidence>
<dbReference type="InterPro" id="IPR004772">
    <property type="entry name" value="TrkH"/>
</dbReference>
<sequence>MNISVISRYLGIALLANCVFMFLSAGVSALNGFDTAFVPLAISGIITFAAGIFPMIFVRENHAPTIKEGFFIIILAWFLSCIFAMLPYLMWGGEYTLVNAFFESVSGLTTTGATILTDVEALPKGLLFWRSSTHFIGGLGIVVFILLVLPEMSSVRFRLSKMEASEVSREDFKFRSKDKVYVILSVYLILVAANTLALWIAGMSFFDAVNHAFSTVATGGFSTRNASIAAYDSLAIELISEFFMIISAIHFGMLYMLIFNRSLRIFRSPVVRYYLMTIFISTIAISLNLVASGTYESFPEALRQAFFNVASVISTTGFATVDTSLWPGFSIMILIFLLFQCGCSGSTTGGIKSDRMWIFFCGVKKQLKQLLYPNAVVTVKVGGSVVNNSVLFPVVLFIGLYLFLTFVSTLILTLCDIDLLEAFSGTVTMMSNAGPGFGSISSISNYNHIPTMGKIIFSIDMLLGRVELYPILLLVSGIFSRK</sequence>
<keyword evidence="8 12" id="KW-0630">Potassium</keyword>
<dbReference type="GO" id="GO:0046872">
    <property type="term" value="F:metal ion binding"/>
    <property type="evidence" value="ECO:0007669"/>
    <property type="project" value="UniProtKB-KW"/>
</dbReference>
<accession>A0A9D9NGC1</accession>
<feature type="binding site" evidence="12">
    <location>
        <position position="315"/>
    </location>
    <ligand>
        <name>K(+)</name>
        <dbReference type="ChEBI" id="CHEBI:29103"/>
    </ligand>
</feature>
<feature type="binding site" evidence="12">
    <location>
        <position position="111"/>
    </location>
    <ligand>
        <name>K(+)</name>
        <dbReference type="ChEBI" id="CHEBI:29103"/>
    </ligand>
</feature>
<evidence type="ECO:0000313" key="14">
    <source>
        <dbReference type="EMBL" id="MBO8472579.1"/>
    </source>
</evidence>